<feature type="signal peptide" evidence="1">
    <location>
        <begin position="1"/>
        <end position="24"/>
    </location>
</feature>
<dbReference type="Proteomes" id="UP001305421">
    <property type="component" value="Chromosome"/>
</dbReference>
<organism evidence="2 3">
    <name type="scientific">Stenotrophomonas aracearum</name>
    <dbReference type="NCBI Taxonomy" id="3003272"/>
    <lineage>
        <taxon>Bacteria</taxon>
        <taxon>Pseudomonadati</taxon>
        <taxon>Pseudomonadota</taxon>
        <taxon>Gammaproteobacteria</taxon>
        <taxon>Lysobacterales</taxon>
        <taxon>Lysobacteraceae</taxon>
        <taxon>Stenotrophomonas</taxon>
    </lineage>
</organism>
<keyword evidence="3" id="KW-1185">Reference proteome</keyword>
<reference evidence="2 3" key="1">
    <citation type="submission" date="2022-12" db="EMBL/GenBank/DDBJ databases">
        <title>Two new species, Stenotrophomonas aracearum and Stenotrophomonas oahuensis, isolated from Anthurium (Araceae family) in Hawaii.</title>
        <authorList>
            <person name="Chunag S.C."/>
            <person name="Dobhal S."/>
            <person name="Alvarez A."/>
            <person name="Arif M."/>
        </authorList>
    </citation>
    <scope>NUCLEOTIDE SEQUENCE [LARGE SCALE GENOMIC DNA]</scope>
    <source>
        <strain evidence="2 3">A5588</strain>
    </source>
</reference>
<sequence length="213" mass="22018">MKFSTTLLALAIASSAAIAPSAFAQSADLSITGNIFPGACTVSVGNGGVADLGDIRADTLNADTTTLLAPVTLPMNVDCESDVRFALQGVDNTAETSTQPDRYGLGMTANDEKIGNANILVADVTADGVPAHGTFSYDEGLTWNESHPGGHFTLAMPDMLGFAKEQSVDTGPAAIKNLQGSLKVIAQIQPTDELTIDEDVLVNGSATINLTYL</sequence>
<accession>A0ABY9YJD2</accession>
<dbReference type="EMBL" id="CP115543">
    <property type="protein sequence ID" value="WNH50423.1"/>
    <property type="molecule type" value="Genomic_DNA"/>
</dbReference>
<evidence type="ECO:0000313" key="3">
    <source>
        <dbReference type="Proteomes" id="UP001305421"/>
    </source>
</evidence>
<evidence type="ECO:0000256" key="1">
    <source>
        <dbReference type="SAM" id="SignalP"/>
    </source>
</evidence>
<dbReference type="InterPro" id="IPR010546">
    <property type="entry name" value="DUF1120"/>
</dbReference>
<evidence type="ECO:0000313" key="2">
    <source>
        <dbReference type="EMBL" id="WNH50423.1"/>
    </source>
</evidence>
<keyword evidence="1" id="KW-0732">Signal</keyword>
<feature type="chain" id="PRO_5047431391" evidence="1">
    <location>
        <begin position="25"/>
        <end position="213"/>
    </location>
</feature>
<proteinExistence type="predicted"/>
<name>A0ABY9YJD2_9GAMM</name>
<protein>
    <submittedName>
        <fullName evidence="2">DUF1120 domain-containing protein</fullName>
    </submittedName>
</protein>
<gene>
    <name evidence="2" type="ORF">PDM28_09090</name>
</gene>
<dbReference type="RefSeq" id="WP_311184530.1">
    <property type="nucleotide sequence ID" value="NZ_CP115543.1"/>
</dbReference>
<dbReference type="Pfam" id="PF06551">
    <property type="entry name" value="DUF1120"/>
    <property type="match status" value="1"/>
</dbReference>